<name>A0A812KGU9_9DINO</name>
<gene>
    <name evidence="3" type="ORF">SNAT2548_LOCUS8903</name>
</gene>
<evidence type="ECO:0000256" key="2">
    <source>
        <dbReference type="SAM" id="SignalP"/>
    </source>
</evidence>
<dbReference type="Proteomes" id="UP000604046">
    <property type="component" value="Unassembled WGS sequence"/>
</dbReference>
<dbReference type="OrthoDB" id="443198at2759"/>
<reference evidence="3" key="1">
    <citation type="submission" date="2021-02" db="EMBL/GenBank/DDBJ databases">
        <authorList>
            <person name="Dougan E. K."/>
            <person name="Rhodes N."/>
            <person name="Thang M."/>
            <person name="Chan C."/>
        </authorList>
    </citation>
    <scope>NUCLEOTIDE SEQUENCE</scope>
</reference>
<feature type="coiled-coil region" evidence="1">
    <location>
        <begin position="236"/>
        <end position="270"/>
    </location>
</feature>
<feature type="signal peptide" evidence="2">
    <location>
        <begin position="1"/>
        <end position="21"/>
    </location>
</feature>
<proteinExistence type="predicted"/>
<dbReference type="AlphaFoldDB" id="A0A812KGU9"/>
<evidence type="ECO:0000313" key="4">
    <source>
        <dbReference type="Proteomes" id="UP000604046"/>
    </source>
</evidence>
<accession>A0A812KGU9</accession>
<keyword evidence="1" id="KW-0175">Coiled coil</keyword>
<evidence type="ECO:0000313" key="3">
    <source>
        <dbReference type="EMBL" id="CAE7226989.1"/>
    </source>
</evidence>
<feature type="chain" id="PRO_5033046533" evidence="2">
    <location>
        <begin position="22"/>
        <end position="387"/>
    </location>
</feature>
<keyword evidence="2" id="KW-0732">Signal</keyword>
<protein>
    <submittedName>
        <fullName evidence="3">Uncharacterized protein</fullName>
    </submittedName>
</protein>
<evidence type="ECO:0000256" key="1">
    <source>
        <dbReference type="SAM" id="Coils"/>
    </source>
</evidence>
<dbReference type="EMBL" id="CAJNDS010000669">
    <property type="protein sequence ID" value="CAE7226989.1"/>
    <property type="molecule type" value="Genomic_DNA"/>
</dbReference>
<organism evidence="3 4">
    <name type="scientific">Symbiodinium natans</name>
    <dbReference type="NCBI Taxonomy" id="878477"/>
    <lineage>
        <taxon>Eukaryota</taxon>
        <taxon>Sar</taxon>
        <taxon>Alveolata</taxon>
        <taxon>Dinophyceae</taxon>
        <taxon>Suessiales</taxon>
        <taxon>Symbiodiniaceae</taxon>
        <taxon>Symbiodinium</taxon>
    </lineage>
</organism>
<keyword evidence="4" id="KW-1185">Reference proteome</keyword>
<comment type="caution">
    <text evidence="3">The sequence shown here is derived from an EMBL/GenBank/DDBJ whole genome shotgun (WGS) entry which is preliminary data.</text>
</comment>
<sequence>MGFAVRPIILAMSLLASHAFANMLHVNVTVLDGRQVVSKEKVASTLAELLQSGKSCTAKQAKTRVRAAMAEALKDVAPASNPFHAAFIGVFYACEVSRLAGIPCSPDRLPGMTEVVDLSSEAVETAMVPVQSETTDGVLVPAPDTVEVLDEEDGEEHTGDSEQAVSRFATSMWKGAKRRRLGPGGPGGPGHLGVVAAGASQRQQSSQEAYETQRAEFEQLGVPVLVNKLMLAYSGKEKAERRNQQLQAKVKNLTKKLATAKRQAQSSRELARKTAEDKNMFELQKLGKKREGRAGRWSMQSKFSMGLRCCLSTIAACDFGMMNMVDVSKQTVLRAVCMTGAAIITLMQSFCKEGLGLALEASSSSSNDWALFGAGFRSDATNTNIWR</sequence>